<sequence>MMTMKRVLSVSAGMLVSLALGACSTSSVLPDKKVEYKRAKQADTSLEVPPDLTRDGLAEGGVTFGSSGVVTTYSEYQSGKQAGAAGGYGRSVLPENPEVEVRRDGNKRWLLVTGSPDAVWDKVLDFWFDAGIILVEQDPIAGVMKTDWVENRANIKSDFITNFLRKSLDSIYSSGTRDQFRTRLERGSEGKTEVYLTHSAMVEKLVSGAGSKDTDQSIWVPADSDPEVEAVMLQRLMAFMGASDKQTARKAAATTASGERLSSLNTGAAVPSLDVRTDYARAWRLVGIAMNRVGFTVEDRNRSAGDYYVRYNDPDDERYTSNKSGLLSKLAFWSDGSSDRPDGGVTYIIHLAEESDELSRVTVRDDSGASVSSNTATRILSLLHAQLR</sequence>
<evidence type="ECO:0000313" key="2">
    <source>
        <dbReference type="EMBL" id="KHF26193.1"/>
    </source>
</evidence>
<keyword evidence="1" id="KW-0732">Signal</keyword>
<dbReference type="AlphaFoldDB" id="A0A0B0H7M2"/>
<dbReference type="eggNOG" id="COG3317">
    <property type="taxonomic scope" value="Bacteria"/>
</dbReference>
<accession>A0A0B0H7M2</accession>
<protein>
    <submittedName>
        <fullName evidence="2">Beta-barrel assembly machine, subunit BamC</fullName>
    </submittedName>
</protein>
<proteinExistence type="predicted"/>
<evidence type="ECO:0000256" key="1">
    <source>
        <dbReference type="SAM" id="SignalP"/>
    </source>
</evidence>
<dbReference type="Gene3D" id="3.30.310.170">
    <property type="entry name" value="Outer membrane protein assembly factor BamC"/>
    <property type="match status" value="1"/>
</dbReference>
<dbReference type="InterPro" id="IPR010653">
    <property type="entry name" value="NlpB/DapX"/>
</dbReference>
<keyword evidence="3" id="KW-1185">Reference proteome</keyword>
<dbReference type="InterPro" id="IPR042268">
    <property type="entry name" value="BamC_C"/>
</dbReference>
<dbReference type="Pfam" id="PF06804">
    <property type="entry name" value="Lipoprotein_18"/>
    <property type="match status" value="1"/>
</dbReference>
<feature type="signal peptide" evidence="1">
    <location>
        <begin position="1"/>
        <end position="22"/>
    </location>
</feature>
<dbReference type="STRING" id="2340.JV46_15350"/>
<evidence type="ECO:0000313" key="3">
    <source>
        <dbReference type="Proteomes" id="UP000030856"/>
    </source>
</evidence>
<name>A0A0B0H7M2_SOVGS</name>
<dbReference type="PROSITE" id="PS51257">
    <property type="entry name" value="PROKAR_LIPOPROTEIN"/>
    <property type="match status" value="1"/>
</dbReference>
<dbReference type="RefSeq" id="WP_052132010.1">
    <property type="nucleotide sequence ID" value="NZ_JRAA01000001.1"/>
</dbReference>
<gene>
    <name evidence="2" type="primary">bamC</name>
    <name evidence="2" type="ORF">JV46_15350</name>
</gene>
<dbReference type="PATRIC" id="fig|2340.3.peg.703"/>
<feature type="chain" id="PRO_5002055299" evidence="1">
    <location>
        <begin position="23"/>
        <end position="388"/>
    </location>
</feature>
<comment type="caution">
    <text evidence="2">The sequence shown here is derived from an EMBL/GenBank/DDBJ whole genome shotgun (WGS) entry which is preliminary data.</text>
</comment>
<dbReference type="EMBL" id="JRAA01000001">
    <property type="protein sequence ID" value="KHF26193.1"/>
    <property type="molecule type" value="Genomic_DNA"/>
</dbReference>
<organism evidence="2 3">
    <name type="scientific">Solemya velum gill symbiont</name>
    <dbReference type="NCBI Taxonomy" id="2340"/>
    <lineage>
        <taxon>Bacteria</taxon>
        <taxon>Pseudomonadati</taxon>
        <taxon>Pseudomonadota</taxon>
        <taxon>Gammaproteobacteria</taxon>
        <taxon>sulfur-oxidizing symbionts</taxon>
    </lineage>
</organism>
<dbReference type="Proteomes" id="UP000030856">
    <property type="component" value="Unassembled WGS sequence"/>
</dbReference>
<reference evidence="2 3" key="1">
    <citation type="journal article" date="2014" name="BMC Genomics">
        <title>The genome of the intracellular bacterium of the coastal bivalve, Solemya velum: a blueprint for thriving in and out of symbiosis.</title>
        <authorList>
            <person name="Dmytrenko O."/>
            <person name="Russell S.L."/>
            <person name="Loo W.T."/>
            <person name="Fontanez K.M."/>
            <person name="Liao L."/>
            <person name="Roeselers G."/>
            <person name="Sharma R."/>
            <person name="Stewart F.J."/>
            <person name="Newton I.L."/>
            <person name="Woyke T."/>
            <person name="Wu D."/>
            <person name="Lang J.M."/>
            <person name="Eisen J.A."/>
            <person name="Cavanaugh C.M."/>
        </authorList>
    </citation>
    <scope>NUCLEOTIDE SEQUENCE [LARGE SCALE GENOMIC DNA]</scope>
    <source>
        <strain evidence="2 3">WH</strain>
    </source>
</reference>